<gene>
    <name evidence="2" type="ORF">ONB1V03_LOCUS23100</name>
</gene>
<feature type="compositionally biased region" description="Polar residues" evidence="1">
    <location>
        <begin position="92"/>
        <end position="101"/>
    </location>
</feature>
<evidence type="ECO:0000313" key="2">
    <source>
        <dbReference type="EMBL" id="CAD7666824.1"/>
    </source>
</evidence>
<dbReference type="Proteomes" id="UP000728032">
    <property type="component" value="Unassembled WGS sequence"/>
</dbReference>
<evidence type="ECO:0000256" key="1">
    <source>
        <dbReference type="SAM" id="MobiDB-lite"/>
    </source>
</evidence>
<keyword evidence="3" id="KW-1185">Reference proteome</keyword>
<dbReference type="Gene3D" id="3.30.160.20">
    <property type="match status" value="1"/>
</dbReference>
<reference evidence="2" key="1">
    <citation type="submission" date="2020-11" db="EMBL/GenBank/DDBJ databases">
        <authorList>
            <person name="Tran Van P."/>
        </authorList>
    </citation>
    <scope>NUCLEOTIDE SEQUENCE</scope>
</reference>
<dbReference type="AlphaFoldDB" id="A0A7R9MUW6"/>
<dbReference type="PANTHER" id="PTHR13482:SF3">
    <property type="entry name" value="MICROPROCESSOR COMPLEX SUBUNIT DGCR8"/>
    <property type="match status" value="1"/>
</dbReference>
<dbReference type="GO" id="GO:0042802">
    <property type="term" value="F:identical protein binding"/>
    <property type="evidence" value="ECO:0007669"/>
    <property type="project" value="InterPro"/>
</dbReference>
<dbReference type="EMBL" id="CAJPVJ010055977">
    <property type="protein sequence ID" value="CAG2183680.1"/>
    <property type="molecule type" value="Genomic_DNA"/>
</dbReference>
<dbReference type="EMBL" id="OC970802">
    <property type="protein sequence ID" value="CAD7666824.1"/>
    <property type="molecule type" value="Genomic_DNA"/>
</dbReference>
<proteinExistence type="predicted"/>
<name>A0A7R9MUW6_9ACAR</name>
<feature type="region of interest" description="Disordered" evidence="1">
    <location>
        <begin position="92"/>
        <end position="119"/>
    </location>
</feature>
<accession>A0A7R9MUW6</accession>
<dbReference type="GO" id="GO:0070878">
    <property type="term" value="F:primary miRNA binding"/>
    <property type="evidence" value="ECO:0007669"/>
    <property type="project" value="TreeGrafter"/>
</dbReference>
<protein>
    <recommendedName>
        <fullName evidence="4">DRBM domain-containing protein</fullName>
    </recommendedName>
</protein>
<evidence type="ECO:0008006" key="4">
    <source>
        <dbReference type="Google" id="ProtNLM"/>
    </source>
</evidence>
<dbReference type="GO" id="GO:0070877">
    <property type="term" value="C:microprocessor complex"/>
    <property type="evidence" value="ECO:0007669"/>
    <property type="project" value="InterPro"/>
</dbReference>
<dbReference type="OrthoDB" id="112668at2759"/>
<evidence type="ECO:0000313" key="3">
    <source>
        <dbReference type="Proteomes" id="UP000728032"/>
    </source>
</evidence>
<dbReference type="GO" id="GO:0003725">
    <property type="term" value="F:double-stranded RNA binding"/>
    <property type="evidence" value="ECO:0007669"/>
    <property type="project" value="TreeGrafter"/>
</dbReference>
<dbReference type="PANTHER" id="PTHR13482">
    <property type="entry name" value="MICRORNA PROCESSOR COMPLEX SUBUNIT DGCR8"/>
    <property type="match status" value="1"/>
</dbReference>
<dbReference type="GO" id="GO:0020037">
    <property type="term" value="F:heme binding"/>
    <property type="evidence" value="ECO:0007669"/>
    <property type="project" value="InterPro"/>
</dbReference>
<sequence>MKVGKHTASVNCRNKREGKQRAAQAILKLLHPQITSWGSLLRLYGRGSCKTPKEKKEEEQKITELQNTACANRPNYAILNKLKEEMLKLRATNNQNSNSNKLMLENDSNRSPNLKCVDL</sequence>
<dbReference type="GO" id="GO:0031053">
    <property type="term" value="P:primary miRNA processing"/>
    <property type="evidence" value="ECO:0007669"/>
    <property type="project" value="InterPro"/>
</dbReference>
<organism evidence="2">
    <name type="scientific">Oppiella nova</name>
    <dbReference type="NCBI Taxonomy" id="334625"/>
    <lineage>
        <taxon>Eukaryota</taxon>
        <taxon>Metazoa</taxon>
        <taxon>Ecdysozoa</taxon>
        <taxon>Arthropoda</taxon>
        <taxon>Chelicerata</taxon>
        <taxon>Arachnida</taxon>
        <taxon>Acari</taxon>
        <taxon>Acariformes</taxon>
        <taxon>Sarcoptiformes</taxon>
        <taxon>Oribatida</taxon>
        <taxon>Brachypylina</taxon>
        <taxon>Oppioidea</taxon>
        <taxon>Oppiidae</taxon>
        <taxon>Oppiella</taxon>
    </lineage>
</organism>
<dbReference type="InterPro" id="IPR040375">
    <property type="entry name" value="DGCR8"/>
</dbReference>